<dbReference type="RefSeq" id="WP_179666979.1">
    <property type="nucleotide sequence ID" value="NZ_JACCFP010000001.1"/>
</dbReference>
<name>A0A853BZK2_9ACTN</name>
<dbReference type="SMART" id="SM00065">
    <property type="entry name" value="GAF"/>
    <property type="match status" value="1"/>
</dbReference>
<keyword evidence="1" id="KW-0378">Hydrolase</keyword>
<dbReference type="PANTHER" id="PTHR43156:SF2">
    <property type="entry name" value="STAGE II SPORULATION PROTEIN E"/>
    <property type="match status" value="1"/>
</dbReference>
<dbReference type="InterPro" id="IPR052016">
    <property type="entry name" value="Bact_Sigma-Reg"/>
</dbReference>
<dbReference type="EMBL" id="JACCFP010000001">
    <property type="protein sequence ID" value="NYJ00381.1"/>
    <property type="molecule type" value="Genomic_DNA"/>
</dbReference>
<comment type="caution">
    <text evidence="3">The sequence shown here is derived from an EMBL/GenBank/DDBJ whole genome shotgun (WGS) entry which is preliminary data.</text>
</comment>
<dbReference type="InterPro" id="IPR003594">
    <property type="entry name" value="HATPase_dom"/>
</dbReference>
<dbReference type="SUPFAM" id="SSF55781">
    <property type="entry name" value="GAF domain-like"/>
    <property type="match status" value="2"/>
</dbReference>
<accession>A0A853BZK2</accession>
<dbReference type="Pfam" id="PF13581">
    <property type="entry name" value="HATPase_c_2"/>
    <property type="match status" value="1"/>
</dbReference>
<sequence length="710" mass="75360">MGDSNRRSVRTFSPAPESVSAARRFARATLSEWGADDVADDALLVVSELVTNAVMHAGTEATLELRTAPGGVRLGVEDLHPTRMLRMGVDPSTGADERGRGLLITASLAAAWGVEYLPTSKRVWALFASEVADAPPDGDLRTDPPAGLVAPPTGNGATYGAAHLDPLGLRGEAVSRLDLEDLLRLVVEQARERLAADAAYLLLAHGLDEHYTVRATSGLPPDLVGRAVARGEVGAPGRRSSFLPVLVEDLDRTPAPLVAGSSLRSLVVAPVAYEGRVVGALVVLSERVSGFTDGDAAQLQRAADWVGSAVERARLRAAERERRGWLSFLSDAGVLLSSSLDPATTITMIGQIVVPRLATWCAIQTVDDRGVRRLENVWHADERRLDALRDALERIAPAMEPEPGDPVLTGHVATLPLEARGRVVAWLVLGREEKDGPLRGELRTVAEAFATRAALAIDNARAHTELASIGRTLQRSLLPPTMPRLPGVDLGVSFEPAGVHNTVGGDFYDVFPAGAGRWCFVVGDVCGGGPEAAAVTGLARHTIRAMLRSGFAIGPTLERLNDAINEEGERGRFLTLVCGTLEAGARSWYQVRLVCAGHPPPFLVRDGVVSRVGRPQALLGVLDRVDYAEEELRLPRGSRLVTVTDGVLERRSGDRMFDDEGVEAELAASVPLTAQGAADRIRRAATDFAGAPSEDDIAVLVLDLGSGGNG</sequence>
<evidence type="ECO:0000256" key="1">
    <source>
        <dbReference type="ARBA" id="ARBA00022801"/>
    </source>
</evidence>
<dbReference type="Proteomes" id="UP000530424">
    <property type="component" value="Unassembled WGS sequence"/>
</dbReference>
<dbReference type="PANTHER" id="PTHR43156">
    <property type="entry name" value="STAGE II SPORULATION PROTEIN E-RELATED"/>
    <property type="match status" value="1"/>
</dbReference>
<protein>
    <submittedName>
        <fullName evidence="3">Serine phosphatase RsbU (Regulator of sigma subunit)/anti-sigma regulatory factor (Ser/Thr protein kinase)</fullName>
    </submittedName>
</protein>
<reference evidence="3 4" key="1">
    <citation type="submission" date="2020-07" db="EMBL/GenBank/DDBJ databases">
        <title>Sequencing the genomes of 1000 actinobacteria strains.</title>
        <authorList>
            <person name="Klenk H.-P."/>
        </authorList>
    </citation>
    <scope>NUCLEOTIDE SEQUENCE [LARGE SCALE GENOMIC DNA]</scope>
    <source>
        <strain evidence="3 4">DSM 103833</strain>
    </source>
</reference>
<organism evidence="3 4">
    <name type="scientific">Nocardioides thalensis</name>
    <dbReference type="NCBI Taxonomy" id="1914755"/>
    <lineage>
        <taxon>Bacteria</taxon>
        <taxon>Bacillati</taxon>
        <taxon>Actinomycetota</taxon>
        <taxon>Actinomycetes</taxon>
        <taxon>Propionibacteriales</taxon>
        <taxon>Nocardioidaceae</taxon>
        <taxon>Nocardioides</taxon>
    </lineage>
</organism>
<evidence type="ECO:0000313" key="3">
    <source>
        <dbReference type="EMBL" id="NYJ00381.1"/>
    </source>
</evidence>
<feature type="domain" description="PPM-type phosphatase" evidence="2">
    <location>
        <begin position="489"/>
        <end position="704"/>
    </location>
</feature>
<dbReference type="CDD" id="cd16936">
    <property type="entry name" value="HATPase_RsbW-like"/>
    <property type="match status" value="1"/>
</dbReference>
<proteinExistence type="predicted"/>
<dbReference type="Pfam" id="PF07228">
    <property type="entry name" value="SpoIIE"/>
    <property type="match status" value="1"/>
</dbReference>
<dbReference type="GO" id="GO:0016791">
    <property type="term" value="F:phosphatase activity"/>
    <property type="evidence" value="ECO:0007669"/>
    <property type="project" value="TreeGrafter"/>
</dbReference>
<dbReference type="Gene3D" id="3.30.450.40">
    <property type="match status" value="2"/>
</dbReference>
<dbReference type="InterPro" id="IPR029016">
    <property type="entry name" value="GAF-like_dom_sf"/>
</dbReference>
<keyword evidence="4" id="KW-1185">Reference proteome</keyword>
<dbReference type="SUPFAM" id="SSF81606">
    <property type="entry name" value="PP2C-like"/>
    <property type="match status" value="1"/>
</dbReference>
<dbReference type="AlphaFoldDB" id="A0A853BZK2"/>
<gene>
    <name evidence="3" type="ORF">HNR19_001079</name>
</gene>
<dbReference type="InterPro" id="IPR001932">
    <property type="entry name" value="PPM-type_phosphatase-like_dom"/>
</dbReference>
<dbReference type="Gene3D" id="3.60.40.10">
    <property type="entry name" value="PPM-type phosphatase domain"/>
    <property type="match status" value="1"/>
</dbReference>
<dbReference type="Pfam" id="PF01590">
    <property type="entry name" value="GAF"/>
    <property type="match status" value="1"/>
</dbReference>
<dbReference type="InterPro" id="IPR036890">
    <property type="entry name" value="HATPase_C_sf"/>
</dbReference>
<dbReference type="InterPro" id="IPR036457">
    <property type="entry name" value="PPM-type-like_dom_sf"/>
</dbReference>
<evidence type="ECO:0000313" key="4">
    <source>
        <dbReference type="Proteomes" id="UP000530424"/>
    </source>
</evidence>
<evidence type="ECO:0000259" key="2">
    <source>
        <dbReference type="PROSITE" id="PS51746"/>
    </source>
</evidence>
<dbReference type="SMART" id="SM00331">
    <property type="entry name" value="PP2C_SIG"/>
    <property type="match status" value="1"/>
</dbReference>
<dbReference type="PROSITE" id="PS51746">
    <property type="entry name" value="PPM_2"/>
    <property type="match status" value="1"/>
</dbReference>
<dbReference type="Gene3D" id="3.30.565.10">
    <property type="entry name" value="Histidine kinase-like ATPase, C-terminal domain"/>
    <property type="match status" value="1"/>
</dbReference>
<dbReference type="InterPro" id="IPR003018">
    <property type="entry name" value="GAF"/>
</dbReference>